<evidence type="ECO:0000256" key="5">
    <source>
        <dbReference type="ARBA" id="ARBA00038437"/>
    </source>
</evidence>
<keyword evidence="13" id="KW-1185">Reference proteome</keyword>
<dbReference type="CDD" id="cd00268">
    <property type="entry name" value="DEADc"/>
    <property type="match status" value="1"/>
</dbReference>
<dbReference type="PROSITE" id="PS00039">
    <property type="entry name" value="DEAD_ATP_HELICASE"/>
    <property type="match status" value="1"/>
</dbReference>
<sequence>MNFNSFNFESALKEGLDAMGFEKPTPIQELAIPVIMGGKDLIACAQTGTGKTAAFILPVLNKIAKSGAPNLNTLVLAPTRELAIQIDQQIQGFAYFLGISAISIYGGGDGIVWEQQKKALEEGAEIVVATPGRLIALLAGGKIKLDSLEHLILDEADRMMDMGFSEDILKIVNYLPKNRQTILFSATMPSKIRQFAKQILQDPEEISIALGKTAAGVTQSAYVVYNTQKEELVKHILKQRDYEAVIIFCSTKDKVKSLFKILKKDFEVEAFHSDLEQVEREKIMSRFKNRTLKILVGTDIISRGIDVVGIELVINFDTPNDPEDYVHRVGRTARADSKGEAITFINEKDQFKFSSIENLIGMEVTKLPLPKGFEEGPTYSAGGGKPKGGFDKPKSGAKKKFPSKSGGSKSGERTTSSGERPQRQEARSPRTEERSPRSEEKREGTEERTQRPRANVEIAQQTPAIEKAKEVKSEERTFKTRANSETLPEPKQQEKPKSESKFGTRTNVIKDQE</sequence>
<dbReference type="SUPFAM" id="SSF52540">
    <property type="entry name" value="P-loop containing nucleoside triphosphate hydrolases"/>
    <property type="match status" value="1"/>
</dbReference>
<keyword evidence="4 7" id="KW-0067">ATP-binding</keyword>
<feature type="short sequence motif" description="Q motif" evidence="6">
    <location>
        <begin position="1"/>
        <end position="29"/>
    </location>
</feature>
<dbReference type="InterPro" id="IPR027417">
    <property type="entry name" value="P-loop_NTPase"/>
</dbReference>
<evidence type="ECO:0000256" key="2">
    <source>
        <dbReference type="ARBA" id="ARBA00022801"/>
    </source>
</evidence>
<dbReference type="InterPro" id="IPR014001">
    <property type="entry name" value="Helicase_ATP-bd"/>
</dbReference>
<dbReference type="Pfam" id="PF00270">
    <property type="entry name" value="DEAD"/>
    <property type="match status" value="1"/>
</dbReference>
<feature type="domain" description="Helicase ATP-binding" evidence="9">
    <location>
        <begin position="32"/>
        <end position="206"/>
    </location>
</feature>
<reference evidence="12 13" key="1">
    <citation type="submission" date="2016-10" db="EMBL/GenBank/DDBJ databases">
        <authorList>
            <person name="Varghese N."/>
            <person name="Submissions S."/>
        </authorList>
    </citation>
    <scope>NUCLEOTIDE SEQUENCE [LARGE SCALE GENOMIC DNA]</scope>
    <source>
        <strain evidence="12 13">DSM 17997</strain>
    </source>
</reference>
<gene>
    <name evidence="12" type="ORF">SAMN05444412_11841</name>
</gene>
<feature type="compositionally biased region" description="Basic and acidic residues" evidence="8">
    <location>
        <begin position="466"/>
        <end position="478"/>
    </location>
</feature>
<dbReference type="PROSITE" id="PS51192">
    <property type="entry name" value="HELICASE_ATP_BIND_1"/>
    <property type="match status" value="1"/>
</dbReference>
<evidence type="ECO:0000313" key="13">
    <source>
        <dbReference type="Proteomes" id="UP000199663"/>
    </source>
</evidence>
<dbReference type="PANTHER" id="PTHR47959">
    <property type="entry name" value="ATP-DEPENDENT RNA HELICASE RHLE-RELATED"/>
    <property type="match status" value="1"/>
</dbReference>
<dbReference type="InterPro" id="IPR011545">
    <property type="entry name" value="DEAD/DEAH_box_helicase_dom"/>
</dbReference>
<evidence type="ECO:0000256" key="1">
    <source>
        <dbReference type="ARBA" id="ARBA00022741"/>
    </source>
</evidence>
<dbReference type="InterPro" id="IPR000629">
    <property type="entry name" value="RNA-helicase_DEAD-box_CS"/>
</dbReference>
<dbReference type="Gene3D" id="3.40.50.300">
    <property type="entry name" value="P-loop containing nucleotide triphosphate hydrolases"/>
    <property type="match status" value="2"/>
</dbReference>
<keyword evidence="1 7" id="KW-0547">Nucleotide-binding</keyword>
<dbReference type="PROSITE" id="PS51195">
    <property type="entry name" value="Q_MOTIF"/>
    <property type="match status" value="1"/>
</dbReference>
<comment type="caution">
    <text evidence="12">The sequence shown here is derived from an EMBL/GenBank/DDBJ whole genome shotgun (WGS) entry which is preliminary data.</text>
</comment>
<feature type="domain" description="DEAD-box RNA helicase Q" evidence="11">
    <location>
        <begin position="1"/>
        <end position="29"/>
    </location>
</feature>
<dbReference type="PANTHER" id="PTHR47959:SF13">
    <property type="entry name" value="ATP-DEPENDENT RNA HELICASE RHLE"/>
    <property type="match status" value="1"/>
</dbReference>
<dbReference type="PROSITE" id="PS51194">
    <property type="entry name" value="HELICASE_CTER"/>
    <property type="match status" value="1"/>
</dbReference>
<evidence type="ECO:0000256" key="4">
    <source>
        <dbReference type="ARBA" id="ARBA00022840"/>
    </source>
</evidence>
<feature type="domain" description="Helicase C-terminal" evidence="10">
    <location>
        <begin position="231"/>
        <end position="375"/>
    </location>
</feature>
<dbReference type="Pfam" id="PF00271">
    <property type="entry name" value="Helicase_C"/>
    <property type="match status" value="1"/>
</dbReference>
<evidence type="ECO:0000256" key="6">
    <source>
        <dbReference type="PROSITE-ProRule" id="PRU00552"/>
    </source>
</evidence>
<feature type="compositionally biased region" description="Low complexity" evidence="8">
    <location>
        <begin position="403"/>
        <end position="419"/>
    </location>
</feature>
<proteinExistence type="inferred from homology"/>
<name>A0A1H3TJ60_9BACT</name>
<evidence type="ECO:0000313" key="12">
    <source>
        <dbReference type="EMBL" id="SDZ50362.1"/>
    </source>
</evidence>
<evidence type="ECO:0000256" key="3">
    <source>
        <dbReference type="ARBA" id="ARBA00022806"/>
    </source>
</evidence>
<keyword evidence="2 7" id="KW-0378">Hydrolase</keyword>
<dbReference type="InterPro" id="IPR050079">
    <property type="entry name" value="DEAD_box_RNA_helicase"/>
</dbReference>
<feature type="region of interest" description="Disordered" evidence="8">
    <location>
        <begin position="369"/>
        <end position="513"/>
    </location>
</feature>
<dbReference type="InterPro" id="IPR001650">
    <property type="entry name" value="Helicase_C-like"/>
</dbReference>
<keyword evidence="3 7" id="KW-0347">Helicase</keyword>
<dbReference type="InterPro" id="IPR044742">
    <property type="entry name" value="DEAD/DEAH_RhlB"/>
</dbReference>
<dbReference type="SMART" id="SM00490">
    <property type="entry name" value="HELICc"/>
    <property type="match status" value="1"/>
</dbReference>
<evidence type="ECO:0000259" key="11">
    <source>
        <dbReference type="PROSITE" id="PS51195"/>
    </source>
</evidence>
<organism evidence="12 13">
    <name type="scientific">Rhodonellum ikkaensis</name>
    <dbReference type="NCBI Taxonomy" id="336829"/>
    <lineage>
        <taxon>Bacteria</taxon>
        <taxon>Pseudomonadati</taxon>
        <taxon>Bacteroidota</taxon>
        <taxon>Cytophagia</taxon>
        <taxon>Cytophagales</taxon>
        <taxon>Cytophagaceae</taxon>
        <taxon>Rhodonellum</taxon>
    </lineage>
</organism>
<feature type="compositionally biased region" description="Basic and acidic residues" evidence="8">
    <location>
        <begin position="420"/>
        <end position="450"/>
    </location>
</feature>
<dbReference type="CDD" id="cd18787">
    <property type="entry name" value="SF2_C_DEAD"/>
    <property type="match status" value="1"/>
</dbReference>
<evidence type="ECO:0000256" key="8">
    <source>
        <dbReference type="SAM" id="MobiDB-lite"/>
    </source>
</evidence>
<evidence type="ECO:0000259" key="9">
    <source>
        <dbReference type="PROSITE" id="PS51192"/>
    </source>
</evidence>
<evidence type="ECO:0000256" key="7">
    <source>
        <dbReference type="RuleBase" id="RU000492"/>
    </source>
</evidence>
<dbReference type="InterPro" id="IPR014014">
    <property type="entry name" value="RNA_helicase_DEAD_Q_motif"/>
</dbReference>
<protein>
    <submittedName>
        <fullName evidence="12">Superfamily II DNA and RNA helicase</fullName>
    </submittedName>
</protein>
<feature type="compositionally biased region" description="Basic and acidic residues" evidence="8">
    <location>
        <begin position="491"/>
        <end position="513"/>
    </location>
</feature>
<accession>A0A1H3TJ60</accession>
<dbReference type="RefSeq" id="WP_019600049.1">
    <property type="nucleotide sequence ID" value="NZ_FNQC01000018.1"/>
</dbReference>
<comment type="similarity">
    <text evidence="5 7">Belongs to the DEAD box helicase family.</text>
</comment>
<dbReference type="Proteomes" id="UP000199663">
    <property type="component" value="Unassembled WGS sequence"/>
</dbReference>
<evidence type="ECO:0000259" key="10">
    <source>
        <dbReference type="PROSITE" id="PS51194"/>
    </source>
</evidence>
<dbReference type="EMBL" id="FNQC01000018">
    <property type="protein sequence ID" value="SDZ50362.1"/>
    <property type="molecule type" value="Genomic_DNA"/>
</dbReference>
<dbReference type="SMART" id="SM00487">
    <property type="entry name" value="DEXDc"/>
    <property type="match status" value="1"/>
</dbReference>
<dbReference type="GO" id="GO:0004386">
    <property type="term" value="F:helicase activity"/>
    <property type="evidence" value="ECO:0007669"/>
    <property type="project" value="UniProtKB-KW"/>
</dbReference>